<dbReference type="InterPro" id="IPR001307">
    <property type="entry name" value="Thiosulphate_STrfase_CS"/>
</dbReference>
<dbReference type="CDD" id="cd00158">
    <property type="entry name" value="RHOD"/>
    <property type="match status" value="1"/>
</dbReference>
<dbReference type="Gene3D" id="3.40.250.10">
    <property type="entry name" value="Rhodanese-like domain"/>
    <property type="match status" value="1"/>
</dbReference>
<evidence type="ECO:0000313" key="3">
    <source>
        <dbReference type="Proteomes" id="UP000183530"/>
    </source>
</evidence>
<proteinExistence type="predicted"/>
<dbReference type="InterPro" id="IPR036873">
    <property type="entry name" value="Rhodanese-like_dom_sf"/>
</dbReference>
<evidence type="ECO:0000313" key="2">
    <source>
        <dbReference type="EMBL" id="APF41820.1"/>
    </source>
</evidence>
<keyword evidence="3" id="KW-1185">Reference proteome</keyword>
<dbReference type="SUPFAM" id="SSF52821">
    <property type="entry name" value="Rhodanese/Cell cycle control phosphatase"/>
    <property type="match status" value="1"/>
</dbReference>
<dbReference type="OrthoDB" id="9800872at2"/>
<dbReference type="PROSITE" id="PS00380">
    <property type="entry name" value="RHODANESE_1"/>
    <property type="match status" value="1"/>
</dbReference>
<dbReference type="PANTHER" id="PTHR43031:SF1">
    <property type="entry name" value="PYRIDINE NUCLEOTIDE-DISULPHIDE OXIDOREDUCTASE"/>
    <property type="match status" value="1"/>
</dbReference>
<evidence type="ECO:0000259" key="1">
    <source>
        <dbReference type="PROSITE" id="PS50206"/>
    </source>
</evidence>
<dbReference type="Proteomes" id="UP000183530">
    <property type="component" value="Chromosome"/>
</dbReference>
<dbReference type="InterPro" id="IPR001763">
    <property type="entry name" value="Rhodanese-like_dom"/>
</dbReference>
<dbReference type="SMART" id="SM00450">
    <property type="entry name" value="RHOD"/>
    <property type="match status" value="1"/>
</dbReference>
<accession>A0A1L2ZRH8</accession>
<name>A0A1L2ZRH8_9MICC</name>
<dbReference type="GO" id="GO:0004792">
    <property type="term" value="F:thiosulfate-cyanide sulfurtransferase activity"/>
    <property type="evidence" value="ECO:0007669"/>
    <property type="project" value="InterPro"/>
</dbReference>
<dbReference type="PANTHER" id="PTHR43031">
    <property type="entry name" value="FAD-DEPENDENT OXIDOREDUCTASE"/>
    <property type="match status" value="1"/>
</dbReference>
<gene>
    <name evidence="2" type="ORF">BHE16_07880</name>
</gene>
<dbReference type="RefSeq" id="WP_071895281.1">
    <property type="nucleotide sequence ID" value="NZ_CP018135.1"/>
</dbReference>
<reference evidence="2 3" key="1">
    <citation type="submission" date="2016-11" db="EMBL/GenBank/DDBJ databases">
        <title>Genome sequencing of Zhihengliuella aestuarii B18 antagonistic to Plasmodiophora brassicae.</title>
        <authorList>
            <person name="Luo Y."/>
        </authorList>
    </citation>
    <scope>NUCLEOTIDE SEQUENCE [LARGE SCALE GENOMIC DNA]</scope>
    <source>
        <strain evidence="2 3">B18</strain>
    </source>
</reference>
<protein>
    <submittedName>
        <fullName evidence="2">Sulfurtransferase</fullName>
    </submittedName>
</protein>
<dbReference type="InterPro" id="IPR050229">
    <property type="entry name" value="GlpE_sulfurtransferase"/>
</dbReference>
<dbReference type="STRING" id="556325.BHE16_07880"/>
<organism evidence="2 3">
    <name type="scientific">Neomicrococcus aestuarii</name>
    <dbReference type="NCBI Taxonomy" id="556325"/>
    <lineage>
        <taxon>Bacteria</taxon>
        <taxon>Bacillati</taxon>
        <taxon>Actinomycetota</taxon>
        <taxon>Actinomycetes</taxon>
        <taxon>Micrococcales</taxon>
        <taxon>Micrococcaceae</taxon>
        <taxon>Neomicrococcus</taxon>
    </lineage>
</organism>
<dbReference type="Pfam" id="PF00581">
    <property type="entry name" value="Rhodanese"/>
    <property type="match status" value="1"/>
</dbReference>
<dbReference type="PROSITE" id="PS50206">
    <property type="entry name" value="RHODANESE_3"/>
    <property type="match status" value="1"/>
</dbReference>
<sequence length="108" mass="11555">MSEFETVSVDQVPADALVLDVREEYEFVDGHVPGAVHIPLGDLPMRVDELDPDVDTYVICRTGGRSAQAVAWLTGQGYTALNIAGGSGAWLEAGKPLESENGQEPTVR</sequence>
<dbReference type="AlphaFoldDB" id="A0A1L2ZRH8"/>
<keyword evidence="2" id="KW-0808">Transferase</keyword>
<feature type="domain" description="Rhodanese" evidence="1">
    <location>
        <begin position="12"/>
        <end position="99"/>
    </location>
</feature>
<dbReference type="EMBL" id="CP018135">
    <property type="protein sequence ID" value="APF41820.1"/>
    <property type="molecule type" value="Genomic_DNA"/>
</dbReference>
<dbReference type="KEGG" id="nae:BHE16_07880"/>